<keyword evidence="4" id="KW-0539">Nucleus</keyword>
<dbReference type="PANTHER" id="PTHR10997:SF7">
    <property type="entry name" value="IMPORTIN-11"/>
    <property type="match status" value="1"/>
</dbReference>
<feature type="domain" description="Importin N-terminal" evidence="5">
    <location>
        <begin position="23"/>
        <end position="95"/>
    </location>
</feature>
<dbReference type="Pfam" id="PF03810">
    <property type="entry name" value="IBN_N"/>
    <property type="match status" value="1"/>
</dbReference>
<name>A0AAV7I414_COTGL</name>
<dbReference type="InterPro" id="IPR011989">
    <property type="entry name" value="ARM-like"/>
</dbReference>
<dbReference type="EMBL" id="JAHXZJ010002609">
    <property type="protein sequence ID" value="KAH0539931.1"/>
    <property type="molecule type" value="Genomic_DNA"/>
</dbReference>
<evidence type="ECO:0000256" key="4">
    <source>
        <dbReference type="ARBA" id="ARBA00023242"/>
    </source>
</evidence>
<comment type="caution">
    <text evidence="6">The sequence shown here is derived from an EMBL/GenBank/DDBJ whole genome shotgun (WGS) entry which is preliminary data.</text>
</comment>
<dbReference type="SMART" id="SM00913">
    <property type="entry name" value="IBN_N"/>
    <property type="match status" value="1"/>
</dbReference>
<dbReference type="GO" id="GO:0031267">
    <property type="term" value="F:small GTPase binding"/>
    <property type="evidence" value="ECO:0007669"/>
    <property type="project" value="InterPro"/>
</dbReference>
<dbReference type="Proteomes" id="UP000826195">
    <property type="component" value="Unassembled WGS sequence"/>
</dbReference>
<organism evidence="6 7">
    <name type="scientific">Cotesia glomerata</name>
    <name type="common">Lepidopteran parasitic wasp</name>
    <name type="synonym">Apanteles glomeratus</name>
    <dbReference type="NCBI Taxonomy" id="32391"/>
    <lineage>
        <taxon>Eukaryota</taxon>
        <taxon>Metazoa</taxon>
        <taxon>Ecdysozoa</taxon>
        <taxon>Arthropoda</taxon>
        <taxon>Hexapoda</taxon>
        <taxon>Insecta</taxon>
        <taxon>Pterygota</taxon>
        <taxon>Neoptera</taxon>
        <taxon>Endopterygota</taxon>
        <taxon>Hymenoptera</taxon>
        <taxon>Apocrita</taxon>
        <taxon>Ichneumonoidea</taxon>
        <taxon>Braconidae</taxon>
        <taxon>Microgastrinae</taxon>
        <taxon>Cotesia</taxon>
    </lineage>
</organism>
<evidence type="ECO:0000256" key="2">
    <source>
        <dbReference type="ARBA" id="ARBA00007991"/>
    </source>
</evidence>
<evidence type="ECO:0000313" key="7">
    <source>
        <dbReference type="Proteomes" id="UP000826195"/>
    </source>
</evidence>
<dbReference type="PROSITE" id="PS50166">
    <property type="entry name" value="IMPORTIN_B_NT"/>
    <property type="match status" value="1"/>
</dbReference>
<evidence type="ECO:0000256" key="3">
    <source>
        <dbReference type="ARBA" id="ARBA00022448"/>
    </source>
</evidence>
<dbReference type="InterPro" id="IPR001494">
    <property type="entry name" value="Importin-beta_N"/>
</dbReference>
<evidence type="ECO:0000313" key="6">
    <source>
        <dbReference type="EMBL" id="KAH0539931.1"/>
    </source>
</evidence>
<comment type="similarity">
    <text evidence="2">Belongs to the importin beta family.</text>
</comment>
<dbReference type="GO" id="GO:0005829">
    <property type="term" value="C:cytosol"/>
    <property type="evidence" value="ECO:0007669"/>
    <property type="project" value="TreeGrafter"/>
</dbReference>
<dbReference type="InterPro" id="IPR058669">
    <property type="entry name" value="TPR_IPO7/11-like"/>
</dbReference>
<protein>
    <recommendedName>
        <fullName evidence="5">Importin N-terminal domain-containing protein</fullName>
    </recommendedName>
</protein>
<keyword evidence="3" id="KW-0813">Transport</keyword>
<dbReference type="AlphaFoldDB" id="A0AAV7I414"/>
<dbReference type="Gene3D" id="1.25.10.10">
    <property type="entry name" value="Leucine-rich Repeat Variant"/>
    <property type="match status" value="1"/>
</dbReference>
<dbReference type="SUPFAM" id="SSF48371">
    <property type="entry name" value="ARM repeat"/>
    <property type="match status" value="1"/>
</dbReference>
<reference evidence="6 7" key="1">
    <citation type="journal article" date="2021" name="J. Hered.">
        <title>A chromosome-level genome assembly of the parasitoid wasp, Cotesia glomerata (Hymenoptera: Braconidae).</title>
        <authorList>
            <person name="Pinto B.J."/>
            <person name="Weis J.J."/>
            <person name="Gamble T."/>
            <person name="Ode P.J."/>
            <person name="Paul R."/>
            <person name="Zaspel J.M."/>
        </authorList>
    </citation>
    <scope>NUCLEOTIDE SEQUENCE [LARGE SCALE GENOMIC DNA]</scope>
    <source>
        <strain evidence="6">CgM1</strain>
    </source>
</reference>
<proteinExistence type="inferred from homology"/>
<gene>
    <name evidence="6" type="ORF">KQX54_010098</name>
</gene>
<evidence type="ECO:0000256" key="1">
    <source>
        <dbReference type="ARBA" id="ARBA00004123"/>
    </source>
</evidence>
<comment type="subcellular location">
    <subcellularLocation>
        <location evidence="1">Nucleus</location>
    </subcellularLocation>
</comment>
<accession>A0AAV7I414</accession>
<evidence type="ECO:0000259" key="5">
    <source>
        <dbReference type="PROSITE" id="PS50166"/>
    </source>
</evidence>
<keyword evidence="7" id="KW-1185">Reference proteome</keyword>
<dbReference type="GO" id="GO:0006606">
    <property type="term" value="P:protein import into nucleus"/>
    <property type="evidence" value="ECO:0007669"/>
    <property type="project" value="TreeGrafter"/>
</dbReference>
<dbReference type="Pfam" id="PF25758">
    <property type="entry name" value="TPR_IPO11"/>
    <property type="match status" value="1"/>
</dbReference>
<sequence>MNAAVIDVLQRAGSQDPSVLKPAEQMLREWETQSGFYTALYNVFSNHTLPVNVRWMALLCFKNGVERYWRKNAPNAIAEEEKEFLRRSLIASFDEPINQLATHLAVVIGKIARLDCPREWGTLVPTLLEVIRGENSIAKHRALLTLHHVVKTLASKRLLADIKLFEQLTTNMFNFILNIWNTYTESFFILASNAAVPENQIQEALEMALLSLRILRKLTVNGFYNISKSEDAMMFLKVIFSKAKVCLECRKTLMCRGFQVESLEKFIIHLTKVLNGALNNHPKCYVEFIPASLEFTFFYCFTEDGKPLTFEKFVIQCLNLMKAILIHSDYRKITAADVNCQKDDVAQRVHQLKQEFFTPEVLKEICSKLVTHYFLLTQEDLQMWDTDPENFAVEDSRESWKYNLRVCTQTVFLSIFPQSINVMSSVLMDLMQRYHQPVDPNDWRAILMKDAVYLAVGLVAFDLYDEVNFDQWFSTTLRQELEVKSNNYRIIKRRVCWLIGQWTRVKLSEKLIPELYKLMIKALSSDEDLVVRLEASNTLKQALDDFQFHIDEFMPFLETTFLLLFNLLREVTECDTKMQVLYVLSFVIERVGNDIRPYVGPLSAYLPQLWEISEKHNMMRCAIISTLVHYVKALRSECIIVEPMIVSMVGLSCDLNQDAHVYLMEDGLELWLALLENIATPTPGIMELVQNMPALLDFGLDQVTFKPAINIIQAYILLSPQDFVGELGSRIIGGIKSIMSDLRSQDALPVMELLETILRVAPEQGAQLIKPILTKIFKLVYLGEEDQVIMMMSMGLIITSRVLLNARDIFAQVISELVKEIGGEENEETVMARIIDVWLVHMSYVTQSEGMKILALALCSLLNANSPPVVFQNFSTIIGSIVEVLNDIMRLDDMELYIDSLLLVNNVADEHASSVEENGQHKTEHQLRLKRLDFDDPVRTVCLKEFLQNQLNTLRRIMSSNQFDQMIATLRPETDQQLREYITL</sequence>
<dbReference type="GO" id="GO:0005635">
    <property type="term" value="C:nuclear envelope"/>
    <property type="evidence" value="ECO:0007669"/>
    <property type="project" value="TreeGrafter"/>
</dbReference>
<dbReference type="InterPro" id="IPR016024">
    <property type="entry name" value="ARM-type_fold"/>
</dbReference>
<dbReference type="PANTHER" id="PTHR10997">
    <property type="entry name" value="IMPORTIN-7, 8, 11"/>
    <property type="match status" value="1"/>
</dbReference>